<dbReference type="eggNOG" id="ENOG502RYBR">
    <property type="taxonomic scope" value="Eukaryota"/>
</dbReference>
<sequence>MSVNQTLFNFTTSNIATPTSTAPPASVTLQVVCAWPISSNYGAGSRILYYILVAACVAFRKAEWLRNTCLAAVLILPAVSALQGIVLASAHTNATHPGGIDMDTLGALQFCAIGILAAPLTVRLSATYFHAPGRNIIFLWTILILMGLLALCVEFYRVTTTDCSSDDHGTPLLPNPAKFPYGNASCGLICDETRGPFSIMRGGAANNIYVIPAPRILTFNTAMLLAAGFCIPGILSLIFTWDKVLDLNWKRRRHVEELDAQIEGANITVRELKGINNVVRSFLSVIEIPLFGGVILTIIGVGEANFFSPQVLYMTEPMASIGQWSPIAGTILAGLGSLYLLWSIGGDDDIAAQGKRPVRYENSNASPHSHSSERQPSPRPPSSGNSIPNGNMGGDGLGIRSESPNDIGLIPTITHPVSDRNYPDDTSQEYHQNDRQNNLPTAGRYKVRKWLTSAGNYLGDTVHEKLDPSSHSTNEDMHGFPGIPGEEFRNPDLDRISRTFSQLRKDRAGSTYTASIRSGIEESASPTSPVHDLPRRDTSPVELPKRRDTLEVPKETHGRSEPH</sequence>
<gene>
    <name evidence="3" type="ORF">PTRG_04521</name>
</gene>
<feature type="transmembrane region" description="Helical" evidence="2">
    <location>
        <begin position="222"/>
        <end position="241"/>
    </location>
</feature>
<feature type="compositionally biased region" description="Basic and acidic residues" evidence="1">
    <location>
        <begin position="532"/>
        <end position="563"/>
    </location>
</feature>
<evidence type="ECO:0000313" key="3">
    <source>
        <dbReference type="EMBL" id="EDU47428.1"/>
    </source>
</evidence>
<dbReference type="InParanoid" id="B2W4H1"/>
<keyword evidence="2" id="KW-0812">Transmembrane</keyword>
<feature type="transmembrane region" description="Helical" evidence="2">
    <location>
        <begin position="321"/>
        <end position="342"/>
    </location>
</feature>
<dbReference type="Proteomes" id="UP000001471">
    <property type="component" value="Unassembled WGS sequence"/>
</dbReference>
<feature type="transmembrane region" description="Helical" evidence="2">
    <location>
        <begin position="136"/>
        <end position="156"/>
    </location>
</feature>
<dbReference type="HOGENOM" id="CLU_020985_1_0_1"/>
<name>B2W4H1_PYRTR</name>
<feature type="compositionally biased region" description="Basic and acidic residues" evidence="1">
    <location>
        <begin position="486"/>
        <end position="508"/>
    </location>
</feature>
<dbReference type="OrthoDB" id="3021074at2759"/>
<dbReference type="EMBL" id="DS231618">
    <property type="protein sequence ID" value="EDU47428.1"/>
    <property type="molecule type" value="Genomic_DNA"/>
</dbReference>
<feature type="region of interest" description="Disordered" evidence="1">
    <location>
        <begin position="360"/>
        <end position="442"/>
    </location>
</feature>
<feature type="transmembrane region" description="Helical" evidence="2">
    <location>
        <begin position="282"/>
        <end position="301"/>
    </location>
</feature>
<protein>
    <submittedName>
        <fullName evidence="3">Uncharacterized protein</fullName>
    </submittedName>
</protein>
<accession>B2W4H1</accession>
<feature type="transmembrane region" description="Helical" evidence="2">
    <location>
        <begin position="104"/>
        <end position="124"/>
    </location>
</feature>
<proteinExistence type="predicted"/>
<keyword evidence="2" id="KW-1133">Transmembrane helix</keyword>
<dbReference type="STRING" id="426418.B2W4H1"/>
<feature type="region of interest" description="Disordered" evidence="1">
    <location>
        <begin position="468"/>
        <end position="563"/>
    </location>
</feature>
<dbReference type="AlphaFoldDB" id="B2W4H1"/>
<keyword evidence="2" id="KW-0472">Membrane</keyword>
<evidence type="ECO:0000256" key="1">
    <source>
        <dbReference type="SAM" id="MobiDB-lite"/>
    </source>
</evidence>
<reference evidence="4" key="1">
    <citation type="journal article" date="2013" name="G3 (Bethesda)">
        <title>Comparative genomics of a plant-pathogenic fungus, Pyrenophora tritici-repentis, reveals transduplication and the impact of repeat elements on pathogenicity and population divergence.</title>
        <authorList>
            <person name="Manning V.A."/>
            <person name="Pandelova I."/>
            <person name="Dhillon B."/>
            <person name="Wilhelm L.J."/>
            <person name="Goodwin S.B."/>
            <person name="Berlin A.M."/>
            <person name="Figueroa M."/>
            <person name="Freitag M."/>
            <person name="Hane J.K."/>
            <person name="Henrissat B."/>
            <person name="Holman W.H."/>
            <person name="Kodira C.D."/>
            <person name="Martin J."/>
            <person name="Oliver R.P."/>
            <person name="Robbertse B."/>
            <person name="Schackwitz W."/>
            <person name="Schwartz D.C."/>
            <person name="Spatafora J.W."/>
            <person name="Turgeon B.G."/>
            <person name="Yandava C."/>
            <person name="Young S."/>
            <person name="Zhou S."/>
            <person name="Zeng Q."/>
            <person name="Grigoriev I.V."/>
            <person name="Ma L.-J."/>
            <person name="Ciuffetti L.M."/>
        </authorList>
    </citation>
    <scope>NUCLEOTIDE SEQUENCE [LARGE SCALE GENOMIC DNA]</scope>
    <source>
        <strain evidence="4">Pt-1C-BFP</strain>
    </source>
</reference>
<dbReference type="OMA" id="GATINHM"/>
<feature type="compositionally biased region" description="Basic and acidic residues" evidence="1">
    <location>
        <begin position="468"/>
        <end position="478"/>
    </location>
</feature>
<feature type="transmembrane region" description="Helical" evidence="2">
    <location>
        <begin position="71"/>
        <end position="92"/>
    </location>
</feature>
<organism evidence="3 4">
    <name type="scientific">Pyrenophora tritici-repentis (strain Pt-1C-BFP)</name>
    <name type="common">Wheat tan spot fungus</name>
    <name type="synonym">Drechslera tritici-repentis</name>
    <dbReference type="NCBI Taxonomy" id="426418"/>
    <lineage>
        <taxon>Eukaryota</taxon>
        <taxon>Fungi</taxon>
        <taxon>Dikarya</taxon>
        <taxon>Ascomycota</taxon>
        <taxon>Pezizomycotina</taxon>
        <taxon>Dothideomycetes</taxon>
        <taxon>Pleosporomycetidae</taxon>
        <taxon>Pleosporales</taxon>
        <taxon>Pleosporineae</taxon>
        <taxon>Pleosporaceae</taxon>
        <taxon>Pyrenophora</taxon>
    </lineage>
</organism>
<evidence type="ECO:0000313" key="4">
    <source>
        <dbReference type="Proteomes" id="UP000001471"/>
    </source>
</evidence>
<evidence type="ECO:0000256" key="2">
    <source>
        <dbReference type="SAM" id="Phobius"/>
    </source>
</evidence>